<dbReference type="AlphaFoldDB" id="Q7V715"/>
<evidence type="ECO:0000313" key="1">
    <source>
        <dbReference type="EMBL" id="CAE21124.1"/>
    </source>
</evidence>
<sequence length="90" mass="10031">MTMNETDFAELFERWQAAEQVDDELIQLIKETVRFSEETGDDTLRDRACDLLSGVFHLPSTPQEIALVGDALEGSGTIPPPIPPEDDEAR</sequence>
<proteinExistence type="predicted"/>
<dbReference type="KEGG" id="pmt:PMT_0949"/>
<gene>
    <name evidence="1" type="ordered locus">PMT_0949</name>
</gene>
<reference evidence="1 2" key="1">
    <citation type="journal article" date="2003" name="Nature">
        <title>Genome divergence in two Prochlorococcus ecotypes reflects oceanic niche differentiation.</title>
        <authorList>
            <person name="Rocap G."/>
            <person name="Larimer F.W."/>
            <person name="Lamerdin J.E."/>
            <person name="Malfatti S."/>
            <person name="Chain P."/>
            <person name="Ahlgren N.A."/>
            <person name="Arellano A."/>
            <person name="Coleman M."/>
            <person name="Hauser L."/>
            <person name="Hess W.R."/>
            <person name="Johnson Z.I."/>
            <person name="Land M.L."/>
            <person name="Lindell D."/>
            <person name="Post A.F."/>
            <person name="Regala W."/>
            <person name="Shah M."/>
            <person name="Shaw S.L."/>
            <person name="Steglich C."/>
            <person name="Sullivan M.B."/>
            <person name="Ting C.S."/>
            <person name="Tolonen A."/>
            <person name="Webb E.A."/>
            <person name="Zinser E.R."/>
            <person name="Chisholm S.W."/>
        </authorList>
    </citation>
    <scope>NUCLEOTIDE SEQUENCE [LARGE SCALE GENOMIC DNA]</scope>
    <source>
        <strain evidence="2">MIT 9313</strain>
    </source>
</reference>
<dbReference type="RefSeq" id="WP_011130325.1">
    <property type="nucleotide sequence ID" value="NC_005071.1"/>
</dbReference>
<accession>Q7V715</accession>
<evidence type="ECO:0000313" key="2">
    <source>
        <dbReference type="Proteomes" id="UP000001423"/>
    </source>
</evidence>
<dbReference type="eggNOG" id="ENOG50322B8">
    <property type="taxonomic scope" value="Bacteria"/>
</dbReference>
<dbReference type="EMBL" id="BX548175">
    <property type="protein sequence ID" value="CAE21124.1"/>
    <property type="molecule type" value="Genomic_DNA"/>
</dbReference>
<keyword evidence="2" id="KW-1185">Reference proteome</keyword>
<dbReference type="Proteomes" id="UP000001423">
    <property type="component" value="Chromosome"/>
</dbReference>
<name>Q7V715_PROMM</name>
<dbReference type="HOGENOM" id="CLU_2466518_0_0_3"/>
<organism evidence="1 2">
    <name type="scientific">Prochlorococcus marinus (strain MIT 9313)</name>
    <dbReference type="NCBI Taxonomy" id="74547"/>
    <lineage>
        <taxon>Bacteria</taxon>
        <taxon>Bacillati</taxon>
        <taxon>Cyanobacteriota</taxon>
        <taxon>Cyanophyceae</taxon>
        <taxon>Synechococcales</taxon>
        <taxon>Prochlorococcaceae</taxon>
        <taxon>Prochlorococcus</taxon>
    </lineage>
</organism>
<protein>
    <submittedName>
        <fullName evidence="1">Uncharacterized protein</fullName>
    </submittedName>
</protein>